<dbReference type="PANTHER" id="PTHR43877">
    <property type="entry name" value="AMINOALKYLPHOSPHONATE N-ACETYLTRANSFERASE-RELATED-RELATED"/>
    <property type="match status" value="1"/>
</dbReference>
<keyword evidence="5" id="KW-1185">Reference proteome</keyword>
<dbReference type="SUPFAM" id="SSF55729">
    <property type="entry name" value="Acyl-CoA N-acyltransferases (Nat)"/>
    <property type="match status" value="1"/>
</dbReference>
<comment type="caution">
    <text evidence="4">The sequence shown here is derived from an EMBL/GenBank/DDBJ whole genome shotgun (WGS) entry which is preliminary data.</text>
</comment>
<evidence type="ECO:0000259" key="3">
    <source>
        <dbReference type="PROSITE" id="PS51186"/>
    </source>
</evidence>
<dbReference type="Gene3D" id="3.40.630.30">
    <property type="match status" value="1"/>
</dbReference>
<evidence type="ECO:0000256" key="2">
    <source>
        <dbReference type="ARBA" id="ARBA00023315"/>
    </source>
</evidence>
<sequence>MTTSNGATPSIREALAEDAAAVASVHVLSWRAAYRDLLPGPYLASLDPEERASVWHDRLTAPDRPTVLLATEPDGRVVAFSCLRAWPDEEPAEDDAASAAGAAGTAGASPALDPVSTAELAALYALPEVWGTGVGRSLLAASTEVLVTAGFRTAALWVFAGNARGRRFYEAAGWRPDGAAVREVTGGRELEELRYRRELFD</sequence>
<evidence type="ECO:0000313" key="5">
    <source>
        <dbReference type="Proteomes" id="UP001551329"/>
    </source>
</evidence>
<keyword evidence="2" id="KW-0012">Acyltransferase</keyword>
<dbReference type="InterPro" id="IPR016181">
    <property type="entry name" value="Acyl_CoA_acyltransferase"/>
</dbReference>
<dbReference type="Pfam" id="PF00583">
    <property type="entry name" value="Acetyltransf_1"/>
    <property type="match status" value="1"/>
</dbReference>
<feature type="domain" description="N-acetyltransferase" evidence="3">
    <location>
        <begin position="9"/>
        <end position="197"/>
    </location>
</feature>
<dbReference type="InterPro" id="IPR050832">
    <property type="entry name" value="Bact_Acetyltransf"/>
</dbReference>
<keyword evidence="1" id="KW-0808">Transferase</keyword>
<dbReference type="RefSeq" id="WP_358474393.1">
    <property type="nucleotide sequence ID" value="NZ_JBEZAE010000004.1"/>
</dbReference>
<organism evidence="4 5">
    <name type="scientific">Streptomyces narbonensis</name>
    <dbReference type="NCBI Taxonomy" id="67333"/>
    <lineage>
        <taxon>Bacteria</taxon>
        <taxon>Bacillati</taxon>
        <taxon>Actinomycetota</taxon>
        <taxon>Actinomycetes</taxon>
        <taxon>Kitasatosporales</taxon>
        <taxon>Streptomycetaceae</taxon>
        <taxon>Streptomyces</taxon>
    </lineage>
</organism>
<accession>A0ABV3C7W8</accession>
<evidence type="ECO:0000313" key="4">
    <source>
        <dbReference type="EMBL" id="MEU7070370.1"/>
    </source>
</evidence>
<gene>
    <name evidence="4" type="ORF">AB0A88_09520</name>
</gene>
<dbReference type="PROSITE" id="PS51186">
    <property type="entry name" value="GNAT"/>
    <property type="match status" value="1"/>
</dbReference>
<dbReference type="Proteomes" id="UP001551329">
    <property type="component" value="Unassembled WGS sequence"/>
</dbReference>
<proteinExistence type="predicted"/>
<reference evidence="4 5" key="1">
    <citation type="submission" date="2024-06" db="EMBL/GenBank/DDBJ databases">
        <title>The Natural Products Discovery Center: Release of the First 8490 Sequenced Strains for Exploring Actinobacteria Biosynthetic Diversity.</title>
        <authorList>
            <person name="Kalkreuter E."/>
            <person name="Kautsar S.A."/>
            <person name="Yang D."/>
            <person name="Bader C.D."/>
            <person name="Teijaro C.N."/>
            <person name="Fluegel L."/>
            <person name="Davis C.M."/>
            <person name="Simpson J.R."/>
            <person name="Lauterbach L."/>
            <person name="Steele A.D."/>
            <person name="Gui C."/>
            <person name="Meng S."/>
            <person name="Li G."/>
            <person name="Viehrig K."/>
            <person name="Ye F."/>
            <person name="Su P."/>
            <person name="Kiefer A.F."/>
            <person name="Nichols A."/>
            <person name="Cepeda A.J."/>
            <person name="Yan W."/>
            <person name="Fan B."/>
            <person name="Jiang Y."/>
            <person name="Adhikari A."/>
            <person name="Zheng C.-J."/>
            <person name="Schuster L."/>
            <person name="Cowan T.M."/>
            <person name="Smanski M.J."/>
            <person name="Chevrette M.G."/>
            <person name="De Carvalho L.P.S."/>
            <person name="Shen B."/>
        </authorList>
    </citation>
    <scope>NUCLEOTIDE SEQUENCE [LARGE SCALE GENOMIC DNA]</scope>
    <source>
        <strain evidence="4 5">NPDC045974</strain>
    </source>
</reference>
<protein>
    <submittedName>
        <fullName evidence="4">GNAT family N-acetyltransferase</fullName>
    </submittedName>
</protein>
<dbReference type="EMBL" id="JBEZAE010000004">
    <property type="protein sequence ID" value="MEU7070370.1"/>
    <property type="molecule type" value="Genomic_DNA"/>
</dbReference>
<dbReference type="InterPro" id="IPR000182">
    <property type="entry name" value="GNAT_dom"/>
</dbReference>
<name>A0ABV3C7W8_9ACTN</name>
<evidence type="ECO:0000256" key="1">
    <source>
        <dbReference type="ARBA" id="ARBA00022679"/>
    </source>
</evidence>